<accession>A0A4V6WEA8</accession>
<dbReference type="InterPro" id="IPR011041">
    <property type="entry name" value="Quinoprot_gluc/sorb_DH_b-prop"/>
</dbReference>
<protein>
    <submittedName>
        <fullName evidence="4">T9SS type A sorting domain-containing protein</fullName>
    </submittedName>
</protein>
<dbReference type="InterPro" id="IPR026444">
    <property type="entry name" value="Secre_tail"/>
</dbReference>
<dbReference type="PANTHER" id="PTHR19328:SF13">
    <property type="entry name" value="HIPL1 PROTEIN"/>
    <property type="match status" value="1"/>
</dbReference>
<keyword evidence="1" id="KW-0732">Signal</keyword>
<dbReference type="OrthoDB" id="9770043at2"/>
<feature type="domain" description="Glucose/Sorbosone dehydrogenase" evidence="2">
    <location>
        <begin position="39"/>
        <end position="285"/>
    </location>
</feature>
<dbReference type="Pfam" id="PF07995">
    <property type="entry name" value="GSDH"/>
    <property type="match status" value="2"/>
</dbReference>
<dbReference type="Pfam" id="PF18962">
    <property type="entry name" value="Por_Secre_tail"/>
    <property type="match status" value="1"/>
</dbReference>
<evidence type="ECO:0000313" key="4">
    <source>
        <dbReference type="EMBL" id="TJY35859.1"/>
    </source>
</evidence>
<dbReference type="SUPFAM" id="SSF50952">
    <property type="entry name" value="Soluble quinoprotein glucose dehydrogenase"/>
    <property type="match status" value="1"/>
</dbReference>
<gene>
    <name evidence="4" type="ORF">E5167_08295</name>
</gene>
<evidence type="ECO:0000256" key="1">
    <source>
        <dbReference type="ARBA" id="ARBA00022729"/>
    </source>
</evidence>
<dbReference type="InterPro" id="IPR011042">
    <property type="entry name" value="6-blade_b-propeller_TolB-like"/>
</dbReference>
<feature type="domain" description="Glucose/Sorbosone dehydrogenase" evidence="2">
    <location>
        <begin position="351"/>
        <end position="433"/>
    </location>
</feature>
<name>A0A4V6WEA8_9FLAO</name>
<comment type="caution">
    <text evidence="4">The sequence shown here is derived from an EMBL/GenBank/DDBJ whole genome shotgun (WGS) entry which is preliminary data.</text>
</comment>
<dbReference type="AlphaFoldDB" id="A0A4V6WEA8"/>
<reference evidence="4 5" key="1">
    <citation type="submission" date="2019-04" db="EMBL/GenBank/DDBJ databases">
        <title>Lacinutrix sp. nov., isolated from marine water.</title>
        <authorList>
            <person name="Kim W."/>
        </authorList>
    </citation>
    <scope>NUCLEOTIDE SEQUENCE [LARGE SCALE GENOMIC DNA]</scope>
    <source>
        <strain evidence="4 5">CAU 1491</strain>
    </source>
</reference>
<dbReference type="NCBIfam" id="TIGR04183">
    <property type="entry name" value="Por_Secre_tail"/>
    <property type="match status" value="1"/>
</dbReference>
<evidence type="ECO:0000259" key="3">
    <source>
        <dbReference type="Pfam" id="PF18962"/>
    </source>
</evidence>
<dbReference type="EMBL" id="SUPL01000004">
    <property type="protein sequence ID" value="TJY35859.1"/>
    <property type="molecule type" value="Genomic_DNA"/>
</dbReference>
<keyword evidence="5" id="KW-1185">Reference proteome</keyword>
<evidence type="ECO:0000313" key="5">
    <source>
        <dbReference type="Proteomes" id="UP000307657"/>
    </source>
</evidence>
<dbReference type="InterPro" id="IPR012938">
    <property type="entry name" value="Glc/Sorbosone_DH"/>
</dbReference>
<dbReference type="Proteomes" id="UP000307657">
    <property type="component" value="Unassembled WGS sequence"/>
</dbReference>
<proteinExistence type="predicted"/>
<dbReference type="PANTHER" id="PTHR19328">
    <property type="entry name" value="HEDGEHOG-INTERACTING PROTEIN"/>
    <property type="match status" value="1"/>
</dbReference>
<organism evidence="4 5">
    <name type="scientific">Pontimicrobium aquaticum</name>
    <dbReference type="NCBI Taxonomy" id="2565367"/>
    <lineage>
        <taxon>Bacteria</taxon>
        <taxon>Pseudomonadati</taxon>
        <taxon>Bacteroidota</taxon>
        <taxon>Flavobacteriia</taxon>
        <taxon>Flavobacteriales</taxon>
        <taxon>Flavobacteriaceae</taxon>
        <taxon>Pontimicrobium</taxon>
    </lineage>
</organism>
<feature type="domain" description="Secretion system C-terminal sorting" evidence="3">
    <location>
        <begin position="462"/>
        <end position="535"/>
    </location>
</feature>
<evidence type="ECO:0000259" key="2">
    <source>
        <dbReference type="Pfam" id="PF07995"/>
    </source>
</evidence>
<sequence>MKQKLLLLLICIGQSINSQTPVTSGPDWTVTNLTSNQELNYPNTIVYMPDNTLWITERIGKKVVKVSTAGGSKTEMLDLTGQVHQSVSQDGLLGMTVHPDLYADMNTSTNNYVYLVYTYDDDPGPGLSRKFRVARYTYNSGTGTLNSGSATTIIDDIAAGNDHNSGKIKIGPDLKLYWTIGEHGNNRSGNACEEIRSQYLPTSDTDHSDYQGKILRLNLDGSIPADNPTLDGVKSHVYTYGHRNAQGIVFGSNGILYSSEHGDKTDDELNIITAGKNYGWPLIAGYNDDSAYAYCNWSSYPANCGSYDANSCPGAYIDESTSAATMTDFQPPIGTYNSTVATEPTGGWLTWPTVAPSSINIYEGGKIPGWGTSLFIPTLKAGMILRTKLNAAGTALEDGTYEEFHSGSERFRDVIMDPDGVTLYAITDNNKGTSRGVIMKFTYSGTVLSNPKQNLNTFSLTPNPASSHIKLTFGTNAAYNSVTVQIIDLQGKVLMKNTHLTHNSTLNISNLSNGLYFVKVLDNNDKELKTKKLIVK</sequence>
<dbReference type="Gene3D" id="2.120.10.30">
    <property type="entry name" value="TolB, C-terminal domain"/>
    <property type="match status" value="1"/>
</dbReference>
<dbReference type="RefSeq" id="WP_136842977.1">
    <property type="nucleotide sequence ID" value="NZ_SUPL01000004.1"/>
</dbReference>